<keyword evidence="3" id="KW-1185">Reference proteome</keyword>
<evidence type="ECO:0000313" key="2">
    <source>
        <dbReference type="EMBL" id="KAK9913006.1"/>
    </source>
</evidence>
<comment type="caution">
    <text evidence="2">The sequence shown here is derived from an EMBL/GenBank/DDBJ whole genome shotgun (WGS) entry which is preliminary data.</text>
</comment>
<feature type="region of interest" description="Disordered" evidence="1">
    <location>
        <begin position="70"/>
        <end position="101"/>
    </location>
</feature>
<dbReference type="EMBL" id="JBEDUW010000007">
    <property type="protein sequence ID" value="KAK9913006.1"/>
    <property type="molecule type" value="Genomic_DNA"/>
</dbReference>
<organism evidence="2 3">
    <name type="scientific">Rubus argutus</name>
    <name type="common">Southern blackberry</name>
    <dbReference type="NCBI Taxonomy" id="59490"/>
    <lineage>
        <taxon>Eukaryota</taxon>
        <taxon>Viridiplantae</taxon>
        <taxon>Streptophyta</taxon>
        <taxon>Embryophyta</taxon>
        <taxon>Tracheophyta</taxon>
        <taxon>Spermatophyta</taxon>
        <taxon>Magnoliopsida</taxon>
        <taxon>eudicotyledons</taxon>
        <taxon>Gunneridae</taxon>
        <taxon>Pentapetalae</taxon>
        <taxon>rosids</taxon>
        <taxon>fabids</taxon>
        <taxon>Rosales</taxon>
        <taxon>Rosaceae</taxon>
        <taxon>Rosoideae</taxon>
        <taxon>Rosoideae incertae sedis</taxon>
        <taxon>Rubus</taxon>
    </lineage>
</organism>
<reference evidence="2 3" key="1">
    <citation type="journal article" date="2023" name="G3 (Bethesda)">
        <title>A chromosome-length genome assembly and annotation of blackberry (Rubus argutus, cv. 'Hillquist').</title>
        <authorList>
            <person name="Bruna T."/>
            <person name="Aryal R."/>
            <person name="Dudchenko O."/>
            <person name="Sargent D.J."/>
            <person name="Mead D."/>
            <person name="Buti M."/>
            <person name="Cavallini A."/>
            <person name="Hytonen T."/>
            <person name="Andres J."/>
            <person name="Pham M."/>
            <person name="Weisz D."/>
            <person name="Mascagni F."/>
            <person name="Usai G."/>
            <person name="Natali L."/>
            <person name="Bassil N."/>
            <person name="Fernandez G.E."/>
            <person name="Lomsadze A."/>
            <person name="Armour M."/>
            <person name="Olukolu B."/>
            <person name="Poorten T."/>
            <person name="Britton C."/>
            <person name="Davik J."/>
            <person name="Ashrafi H."/>
            <person name="Aiden E.L."/>
            <person name="Borodovsky M."/>
            <person name="Worthington M."/>
        </authorList>
    </citation>
    <scope>NUCLEOTIDE SEQUENCE [LARGE SCALE GENOMIC DNA]</scope>
    <source>
        <strain evidence="2">PI 553951</strain>
    </source>
</reference>
<proteinExistence type="predicted"/>
<evidence type="ECO:0000313" key="3">
    <source>
        <dbReference type="Proteomes" id="UP001457282"/>
    </source>
</evidence>
<sequence length="129" mass="14384">MSYYGAYGYWSPTQEQYGYWPPNHGDINHGGSGGNADSFGYRAYEYWPPTHRAYDYWPPTHGPYGYWPPTSGNVNHSGSGGNANQNEPESGLETNAGYIPGLEHRPTGEMNHQGVDLTFPICKPGLQRR</sequence>
<evidence type="ECO:0008006" key="4">
    <source>
        <dbReference type="Google" id="ProtNLM"/>
    </source>
</evidence>
<name>A0AAW1VZ26_RUBAR</name>
<protein>
    <recommendedName>
        <fullName evidence="4">Prion protein</fullName>
    </recommendedName>
</protein>
<dbReference type="Proteomes" id="UP001457282">
    <property type="component" value="Unassembled WGS sequence"/>
</dbReference>
<dbReference type="AlphaFoldDB" id="A0AAW1VZ26"/>
<gene>
    <name evidence="2" type="ORF">M0R45_036833</name>
</gene>
<accession>A0AAW1VZ26</accession>
<evidence type="ECO:0000256" key="1">
    <source>
        <dbReference type="SAM" id="MobiDB-lite"/>
    </source>
</evidence>